<reference evidence="1 2" key="1">
    <citation type="journal article" date="2021" name="Front. Microbiol.">
        <title>Comprehensive Comparative Genomics and Phenotyping of Methylobacterium Species.</title>
        <authorList>
            <person name="Alessa O."/>
            <person name="Ogura Y."/>
            <person name="Fujitani Y."/>
            <person name="Takami H."/>
            <person name="Hayashi T."/>
            <person name="Sahin N."/>
            <person name="Tani A."/>
        </authorList>
    </citation>
    <scope>NUCLEOTIDE SEQUENCE [LARGE SCALE GENOMIC DNA]</scope>
    <source>
        <strain evidence="1 2">DSM 23679</strain>
    </source>
</reference>
<organism evidence="1 2">
    <name type="scientific">Methylobacterium cerastii</name>
    <dbReference type="NCBI Taxonomy" id="932741"/>
    <lineage>
        <taxon>Bacteria</taxon>
        <taxon>Pseudomonadati</taxon>
        <taxon>Pseudomonadota</taxon>
        <taxon>Alphaproteobacteria</taxon>
        <taxon>Hyphomicrobiales</taxon>
        <taxon>Methylobacteriaceae</taxon>
        <taxon>Methylobacterium</taxon>
    </lineage>
</organism>
<dbReference type="RefSeq" id="WP_147830173.1">
    <property type="nucleotide sequence ID" value="NZ_BPQG01000049.1"/>
</dbReference>
<gene>
    <name evidence="1" type="ORF">AFCDBAGC_3210</name>
</gene>
<protein>
    <recommendedName>
        <fullName evidence="3">Lipoprotein</fullName>
    </recommendedName>
</protein>
<dbReference type="PROSITE" id="PS51257">
    <property type="entry name" value="PROKAR_LIPOPROTEIN"/>
    <property type="match status" value="1"/>
</dbReference>
<evidence type="ECO:0000313" key="1">
    <source>
        <dbReference type="EMBL" id="GJD45339.1"/>
    </source>
</evidence>
<evidence type="ECO:0008006" key="3">
    <source>
        <dbReference type="Google" id="ProtNLM"/>
    </source>
</evidence>
<keyword evidence="2" id="KW-1185">Reference proteome</keyword>
<proteinExistence type="predicted"/>
<comment type="caution">
    <text evidence="1">The sequence shown here is derived from an EMBL/GenBank/DDBJ whole genome shotgun (WGS) entry which is preliminary data.</text>
</comment>
<accession>A0ABQ4QJW9</accession>
<dbReference type="Proteomes" id="UP001055117">
    <property type="component" value="Unassembled WGS sequence"/>
</dbReference>
<dbReference type="EMBL" id="BPQG01000049">
    <property type="protein sequence ID" value="GJD45339.1"/>
    <property type="molecule type" value="Genomic_DNA"/>
</dbReference>
<sequence length="120" mass="13010">MRRRLLAAGVLLGFLGGLVACESAVQRQRLDTCRRAVPALVPDETAVRILRAGTGSAPDSVRVDYVLGNQPHFALCRFNAGAVLEGVATDRKTLSESSLYLLKRYYLDSPDAQDPKPKAP</sequence>
<name>A0ABQ4QJW9_9HYPH</name>
<evidence type="ECO:0000313" key="2">
    <source>
        <dbReference type="Proteomes" id="UP001055117"/>
    </source>
</evidence>